<accession>A0A6I7TVB1</accession>
<gene>
    <name evidence="1" type="ORF">B4121_1906</name>
    <name evidence="2" type="ORF">CHCC15381_2987</name>
</gene>
<evidence type="ECO:0000313" key="4">
    <source>
        <dbReference type="Proteomes" id="UP000429980"/>
    </source>
</evidence>
<protein>
    <submittedName>
        <fullName evidence="2">ESX secretion system protein YukD</fullName>
    </submittedName>
    <submittedName>
        <fullName evidence="1">Putative secretion accessory protein EsaB/YukD</fullName>
    </submittedName>
</protein>
<reference evidence="2 4" key="2">
    <citation type="submission" date="2019-06" db="EMBL/GenBank/DDBJ databases">
        <title>Genome sequence analysis of &gt;100 Bacillus licheniformis strains suggests intrinsic resistance to this species.</title>
        <authorList>
            <person name="Wels M."/>
            <person name="Siezen R.J."/>
            <person name="Johansen E."/>
            <person name="Stuer-Lauridsen B."/>
            <person name="Bjerre K."/>
            <person name="Nielsen B.K.K."/>
        </authorList>
    </citation>
    <scope>NUCLEOTIDE SEQUENCE [LARGE SCALE GENOMIC DNA]</scope>
    <source>
        <strain evidence="2 4">BAC-15381</strain>
    </source>
</reference>
<evidence type="ECO:0000313" key="2">
    <source>
        <dbReference type="EMBL" id="TWL44325.1"/>
    </source>
</evidence>
<dbReference type="Proteomes" id="UP000429980">
    <property type="component" value="Unassembled WGS sequence"/>
</dbReference>
<comment type="caution">
    <text evidence="1">The sequence shown here is derived from an EMBL/GenBank/DDBJ whole genome shotgun (WGS) entry which is preliminary data.</text>
</comment>
<sequence>MTALFLLRGDELVYVDITIDLKHYDGSAFDLRLSDYHSVKKVIDIAWQAKSIPVPPREGYWVRVTNKDAVFSGEYTLSQCGITTGDRLEIL</sequence>
<organism evidence="1 3">
    <name type="scientific">Bacillus paralicheniformis</name>
    <dbReference type="NCBI Taxonomy" id="1648923"/>
    <lineage>
        <taxon>Bacteria</taxon>
        <taxon>Bacillati</taxon>
        <taxon>Bacillota</taxon>
        <taxon>Bacilli</taxon>
        <taxon>Bacillales</taxon>
        <taxon>Bacillaceae</taxon>
        <taxon>Bacillus</taxon>
    </lineage>
</organism>
<evidence type="ECO:0000313" key="1">
    <source>
        <dbReference type="EMBL" id="OLF94693.1"/>
    </source>
</evidence>
<dbReference type="InterPro" id="IPR024962">
    <property type="entry name" value="YukD-like"/>
</dbReference>
<dbReference type="Pfam" id="PF08817">
    <property type="entry name" value="YukD"/>
    <property type="match status" value="1"/>
</dbReference>
<dbReference type="EMBL" id="NILF01000008">
    <property type="protein sequence ID" value="TWL44325.1"/>
    <property type="molecule type" value="Genomic_DNA"/>
</dbReference>
<dbReference type="Proteomes" id="UP000185604">
    <property type="component" value="Unassembled WGS sequence"/>
</dbReference>
<dbReference type="EMBL" id="LKPO01000011">
    <property type="protein sequence ID" value="OLF94693.1"/>
    <property type="molecule type" value="Genomic_DNA"/>
</dbReference>
<dbReference type="AlphaFoldDB" id="A0A6I7TVB1"/>
<proteinExistence type="predicted"/>
<dbReference type="Gene3D" id="3.10.20.90">
    <property type="entry name" value="Phosphatidylinositol 3-kinase Catalytic Subunit, Chain A, domain 1"/>
    <property type="match status" value="1"/>
</dbReference>
<name>A0A6I7TVB1_9BACI</name>
<reference evidence="1 3" key="1">
    <citation type="journal article" date="2016" name="Front. Microbiol.">
        <title>High-Level Heat Resistance of Spores of Bacillus amyloliquefaciens and Bacillus licheniformis Results from the Presence of a spoVA Operon in a Tn1546 Transposon.</title>
        <authorList>
            <person name="Berendsen E.M."/>
            <person name="Koning R.A."/>
            <person name="Boekhorst J."/>
            <person name="de Jong A."/>
            <person name="Kuipers O.P."/>
            <person name="Wells-Bennik M.H."/>
        </authorList>
    </citation>
    <scope>NUCLEOTIDE SEQUENCE [LARGE SCALE GENOMIC DNA]</scope>
    <source>
        <strain evidence="1 3">B4121</strain>
    </source>
</reference>
<evidence type="ECO:0000313" key="3">
    <source>
        <dbReference type="Proteomes" id="UP000185604"/>
    </source>
</evidence>
<keyword evidence="4" id="KW-1185">Reference proteome</keyword>